<keyword evidence="3" id="KW-1185">Reference proteome</keyword>
<name>H2AZP2_KAZAF</name>
<dbReference type="HOGENOM" id="CLU_066294_1_1_1"/>
<accession>H2AZP2</accession>
<evidence type="ECO:0000313" key="3">
    <source>
        <dbReference type="Proteomes" id="UP000005220"/>
    </source>
</evidence>
<evidence type="ECO:0008006" key="4">
    <source>
        <dbReference type="Google" id="ProtNLM"/>
    </source>
</evidence>
<reference evidence="2 3" key="1">
    <citation type="journal article" date="2011" name="Proc. Natl. Acad. Sci. U.S.A.">
        <title>Evolutionary erosion of yeast sex chromosomes by mating-type switching accidents.</title>
        <authorList>
            <person name="Gordon J.L."/>
            <person name="Armisen D."/>
            <person name="Proux-Wera E."/>
            <person name="Oheigeartaigh S.S."/>
            <person name="Byrne K.P."/>
            <person name="Wolfe K.H."/>
        </authorList>
    </citation>
    <scope>NUCLEOTIDE SEQUENCE [LARGE SCALE GENOMIC DNA]</scope>
    <source>
        <strain evidence="3">ATCC 22294 / BCRC 22015 / CBS 2517 / CECT 1963 / NBRC 1671 / NRRL Y-8276</strain>
    </source>
</reference>
<evidence type="ECO:0000313" key="2">
    <source>
        <dbReference type="EMBL" id="CCF59842.1"/>
    </source>
</evidence>
<keyword evidence="1" id="KW-1133">Transmembrane helix</keyword>
<dbReference type="Pfam" id="PF09802">
    <property type="entry name" value="Sec66"/>
    <property type="match status" value="1"/>
</dbReference>
<dbReference type="InterPro" id="IPR018624">
    <property type="entry name" value="Sec66"/>
</dbReference>
<protein>
    <recommendedName>
        <fullName evidence="4">Translocation protein SEC66</fullName>
    </recommendedName>
</protein>
<proteinExistence type="predicted"/>
<dbReference type="InParanoid" id="H2AZP2"/>
<evidence type="ECO:0000256" key="1">
    <source>
        <dbReference type="SAM" id="Phobius"/>
    </source>
</evidence>
<feature type="transmembrane region" description="Helical" evidence="1">
    <location>
        <begin position="38"/>
        <end position="58"/>
    </location>
</feature>
<dbReference type="Proteomes" id="UP000005220">
    <property type="component" value="Chromosome 9"/>
</dbReference>
<dbReference type="GO" id="GO:0031204">
    <property type="term" value="P:post-translational protein targeting to membrane, translocation"/>
    <property type="evidence" value="ECO:0007669"/>
    <property type="project" value="EnsemblFungi"/>
</dbReference>
<dbReference type="GO" id="GO:0071256">
    <property type="term" value="C:translocon complex"/>
    <property type="evidence" value="ECO:0007669"/>
    <property type="project" value="EnsemblFungi"/>
</dbReference>
<dbReference type="GeneID" id="13883478"/>
<dbReference type="PANTHER" id="PTHR28229">
    <property type="entry name" value="TRANSLOCATION PROTEIN SEC66"/>
    <property type="match status" value="1"/>
</dbReference>
<dbReference type="GO" id="GO:0031207">
    <property type="term" value="C:Sec62/Sec63 complex"/>
    <property type="evidence" value="ECO:0007669"/>
    <property type="project" value="EnsemblFungi"/>
</dbReference>
<dbReference type="PANTHER" id="PTHR28229:SF1">
    <property type="entry name" value="TRANSLOCATION PROTEIN SEC66"/>
    <property type="match status" value="1"/>
</dbReference>
<dbReference type="FunCoup" id="H2AZP2">
    <property type="interactions" value="77"/>
</dbReference>
<keyword evidence="1" id="KW-0812">Transmembrane</keyword>
<dbReference type="eggNOG" id="KOG4699">
    <property type="taxonomic scope" value="Eukaryota"/>
</dbReference>
<dbReference type="KEGG" id="kaf:KAFR_0I00610"/>
<dbReference type="GO" id="GO:0030447">
    <property type="term" value="P:filamentous growth"/>
    <property type="evidence" value="ECO:0007669"/>
    <property type="project" value="EnsemblFungi"/>
</dbReference>
<dbReference type="EMBL" id="HE650829">
    <property type="protein sequence ID" value="CCF59842.1"/>
    <property type="molecule type" value="Genomic_DNA"/>
</dbReference>
<dbReference type="OrthoDB" id="73168at2759"/>
<dbReference type="RefSeq" id="XP_003958977.1">
    <property type="nucleotide sequence ID" value="XM_003958928.1"/>
</dbReference>
<dbReference type="GO" id="GO:0008320">
    <property type="term" value="F:protein transmembrane transporter activity"/>
    <property type="evidence" value="ECO:0007669"/>
    <property type="project" value="EnsemblFungi"/>
</dbReference>
<dbReference type="STRING" id="1071382.H2AZP2"/>
<sequence>MDSDSTFNGTFNGSNNTYSNGTFFEFNEEKVETIPLSFYTPFVYAAIVVISLWIFSMYHKRDQIKKMSELASIFDEHDARDLYFEVKEMADEKKVHEKVIKAALLNRGAEAIRRSFKLKEMAPQIEVLYKNGSVGDEYWQRYQTEIKLNEVEFKETIQEAESLQSGWAQNFVVLCREICFNQALMRRYQSILKRKQVCISEWELNIANDGRLITA</sequence>
<organism evidence="2 3">
    <name type="scientific">Kazachstania africana (strain ATCC 22294 / BCRC 22015 / CBS 2517 / CECT 1963 / NBRC 1671 / NRRL Y-8276)</name>
    <name type="common">Yeast</name>
    <name type="synonym">Kluyveromyces africanus</name>
    <dbReference type="NCBI Taxonomy" id="1071382"/>
    <lineage>
        <taxon>Eukaryota</taxon>
        <taxon>Fungi</taxon>
        <taxon>Dikarya</taxon>
        <taxon>Ascomycota</taxon>
        <taxon>Saccharomycotina</taxon>
        <taxon>Saccharomycetes</taxon>
        <taxon>Saccharomycetales</taxon>
        <taxon>Saccharomycetaceae</taxon>
        <taxon>Kazachstania</taxon>
    </lineage>
</organism>
<gene>
    <name evidence="2" type="primary">KAFR0I00610</name>
    <name evidence="2" type="ORF">KAFR_0I00610</name>
</gene>
<dbReference type="AlphaFoldDB" id="H2AZP2"/>
<keyword evidence="1" id="KW-0472">Membrane</keyword>